<evidence type="ECO:0008006" key="3">
    <source>
        <dbReference type="Google" id="ProtNLM"/>
    </source>
</evidence>
<name>A0ABY7YR64_9HYPH</name>
<proteinExistence type="predicted"/>
<accession>A0ABY7YR64</accession>
<evidence type="ECO:0000313" key="2">
    <source>
        <dbReference type="Proteomes" id="UP001220530"/>
    </source>
</evidence>
<dbReference type="RefSeq" id="WP_282220164.1">
    <property type="nucleotide sequence ID" value="NZ_CP118246.1"/>
</dbReference>
<sequence>MSLAAVSKHLLVLESAGIVDRTVHGRVHICALNTGALASADQWLDTYKAFWDDKARQFRPIRRNRKCHPPDKP</sequence>
<organism evidence="1 2">
    <name type="scientific">Devosia algicola</name>
    <dbReference type="NCBI Taxonomy" id="3026418"/>
    <lineage>
        <taxon>Bacteria</taxon>
        <taxon>Pseudomonadati</taxon>
        <taxon>Pseudomonadota</taxon>
        <taxon>Alphaproteobacteria</taxon>
        <taxon>Hyphomicrobiales</taxon>
        <taxon>Devosiaceae</taxon>
        <taxon>Devosia</taxon>
    </lineage>
</organism>
<dbReference type="SUPFAM" id="SSF46785">
    <property type="entry name" value="Winged helix' DNA-binding domain"/>
    <property type="match status" value="1"/>
</dbReference>
<protein>
    <recommendedName>
        <fullName evidence="3">Transcriptional regulator</fullName>
    </recommendedName>
</protein>
<reference evidence="1 2" key="1">
    <citation type="submission" date="2023-02" db="EMBL/GenBank/DDBJ databases">
        <title>Devosia algicola sp. nov., isolated from the phycosphere of marine algae.</title>
        <authorList>
            <person name="Kim J.M."/>
            <person name="Lee J.K."/>
            <person name="Choi B.J."/>
            <person name="Bayburt H."/>
            <person name="Jeon C.O."/>
        </authorList>
    </citation>
    <scope>NUCLEOTIDE SEQUENCE [LARGE SCALE GENOMIC DNA]</scope>
    <source>
        <strain evidence="1 2">G20-9</strain>
    </source>
</reference>
<dbReference type="EMBL" id="CP118246">
    <property type="protein sequence ID" value="WDR03776.1"/>
    <property type="molecule type" value="Genomic_DNA"/>
</dbReference>
<gene>
    <name evidence="1" type="ORF">PSQ19_06935</name>
</gene>
<evidence type="ECO:0000313" key="1">
    <source>
        <dbReference type="EMBL" id="WDR03776.1"/>
    </source>
</evidence>
<dbReference type="Proteomes" id="UP001220530">
    <property type="component" value="Chromosome"/>
</dbReference>
<dbReference type="InterPro" id="IPR036388">
    <property type="entry name" value="WH-like_DNA-bd_sf"/>
</dbReference>
<dbReference type="InterPro" id="IPR036390">
    <property type="entry name" value="WH_DNA-bd_sf"/>
</dbReference>
<dbReference type="Gene3D" id="1.10.10.10">
    <property type="entry name" value="Winged helix-like DNA-binding domain superfamily/Winged helix DNA-binding domain"/>
    <property type="match status" value="1"/>
</dbReference>
<keyword evidence="2" id="KW-1185">Reference proteome</keyword>